<accession>A0A7K0CHE0</accession>
<evidence type="ECO:0000313" key="1">
    <source>
        <dbReference type="EMBL" id="MQY12900.1"/>
    </source>
</evidence>
<dbReference type="OrthoDB" id="3989267at2"/>
<name>A0A7K0CHE0_9ACTN</name>
<comment type="caution">
    <text evidence="1">The sequence shown here is derived from an EMBL/GenBank/DDBJ whole genome shotgun (WGS) entry which is preliminary data.</text>
</comment>
<sequence>MKYTLSEPQKALLRKLAAAPGPLRLEGKQTHTAWSLAKRGLVKRQGGPYGETAITPDGRYYLKHGKDPAEERAAKERLAGDAKQARLAPADGAELIARLRAAPSGKLTVADPAPTTRGRWRAAYYEALHHGHIPEKHKLRWSGRQRGNCVFTLIDEEAEKAAQPPPVPVVDVPELPDKPHRLVRATRKALGRSKTVVDTRDRADVIPMQ</sequence>
<proteinExistence type="predicted"/>
<reference evidence="1 2" key="1">
    <citation type="submission" date="2019-10" db="EMBL/GenBank/DDBJ databases">
        <title>Streptomyces smaragdinus sp. nov. and Streptomyces fabii sp. nov., isolated from the gut of fungus growing-termite Macrotermes natalensis.</title>
        <authorList>
            <person name="Schwitalla J."/>
            <person name="Benndorf R."/>
            <person name="Martin K."/>
            <person name="De Beer W."/>
            <person name="Kaster A.-K."/>
            <person name="Vollmers J."/>
            <person name="Poulsen M."/>
            <person name="Beemelmanns C."/>
        </authorList>
    </citation>
    <scope>NUCLEOTIDE SEQUENCE [LARGE SCALE GENOMIC DNA]</scope>
    <source>
        <strain evidence="1 2">RB5</strain>
    </source>
</reference>
<dbReference type="AlphaFoldDB" id="A0A7K0CHE0"/>
<dbReference type="Proteomes" id="UP000466345">
    <property type="component" value="Unassembled WGS sequence"/>
</dbReference>
<protein>
    <submittedName>
        <fullName evidence="1">Uncharacterized protein</fullName>
    </submittedName>
</protein>
<dbReference type="RefSeq" id="WP_153452497.1">
    <property type="nucleotide sequence ID" value="NZ_WEGJ01000009.1"/>
</dbReference>
<dbReference type="EMBL" id="WEGJ01000009">
    <property type="protein sequence ID" value="MQY12900.1"/>
    <property type="molecule type" value="Genomic_DNA"/>
</dbReference>
<evidence type="ECO:0000313" key="2">
    <source>
        <dbReference type="Proteomes" id="UP000466345"/>
    </source>
</evidence>
<gene>
    <name evidence="1" type="ORF">SRB5_30390</name>
</gene>
<keyword evidence="2" id="KW-1185">Reference proteome</keyword>
<organism evidence="1 2">
    <name type="scientific">Streptomyces smaragdinus</name>
    <dbReference type="NCBI Taxonomy" id="2585196"/>
    <lineage>
        <taxon>Bacteria</taxon>
        <taxon>Bacillati</taxon>
        <taxon>Actinomycetota</taxon>
        <taxon>Actinomycetes</taxon>
        <taxon>Kitasatosporales</taxon>
        <taxon>Streptomycetaceae</taxon>
        <taxon>Streptomyces</taxon>
    </lineage>
</organism>